<keyword evidence="10" id="KW-1185">Reference proteome</keyword>
<dbReference type="AlphaFoldDB" id="A0A3L9Z469"/>
<feature type="transmembrane region" description="Helical" evidence="8">
    <location>
        <begin position="374"/>
        <end position="392"/>
    </location>
</feature>
<evidence type="ECO:0000313" key="9">
    <source>
        <dbReference type="EMBL" id="RMA66229.1"/>
    </source>
</evidence>
<evidence type="ECO:0000256" key="8">
    <source>
        <dbReference type="SAM" id="Phobius"/>
    </source>
</evidence>
<dbReference type="GO" id="GO:0005886">
    <property type="term" value="C:plasma membrane"/>
    <property type="evidence" value="ECO:0007669"/>
    <property type="project" value="UniProtKB-SubCell"/>
</dbReference>
<evidence type="ECO:0000256" key="1">
    <source>
        <dbReference type="ARBA" id="ARBA00004651"/>
    </source>
</evidence>
<proteinExistence type="predicted"/>
<accession>A0A3L9Z469</accession>
<evidence type="ECO:0000256" key="2">
    <source>
        <dbReference type="ARBA" id="ARBA00022475"/>
    </source>
</evidence>
<organism evidence="9 10">
    <name type="scientific">Ulvibacter antarcticus</name>
    <dbReference type="NCBI Taxonomy" id="442714"/>
    <lineage>
        <taxon>Bacteria</taxon>
        <taxon>Pseudomonadati</taxon>
        <taxon>Bacteroidota</taxon>
        <taxon>Flavobacteriia</taxon>
        <taxon>Flavobacteriales</taxon>
        <taxon>Flavobacteriaceae</taxon>
        <taxon>Ulvibacter</taxon>
    </lineage>
</organism>
<keyword evidence="4 9" id="KW-0808">Transferase</keyword>
<keyword evidence="3" id="KW-0328">Glycosyltransferase</keyword>
<evidence type="ECO:0000256" key="6">
    <source>
        <dbReference type="ARBA" id="ARBA00022989"/>
    </source>
</evidence>
<sequence length="539" mass="61104">MEEVSNIKNQFSLKNNWAFLLAVIAAFFAAYISFDYALQPLLEQHSFRQTQTALTSFWMTQEGWKFAYETPVGGYPWKLPFEFPIYQAIVASVSSIFDLSLSATGRVISFLFLLLCALPAVAIGQKLSLKKQVAWVFAILLWTSPLYLFWGRTFMIETSVLFFTLMAVNYSLDFLKAEVTIKSVVLFIVFASLAMLQKVTTAAPVLLIMSFVILFQHLKTVGFKFPSTKKTILVICSFLIPLVLALLWVRFTDVIKSESAFGNSLTSKALSWWNYGTLEQRTDGETLKLLFWERVVKDNLAGFFGLAILIISLIVGGKNRKLILVCLLLFVLPILIFTNLHVVHNYYQTACACFLLAALAIGIAEILPKLIKKIPIAPFLILAFASYNLYAFNNGYFELTKKSFDPLKTRALILGNVIDKYAPENSGIVVFGNDWSSVIAFYSKRKSFIVPDWFKKYDSVRKYPSNFMGDRSLGAVVFIQDTKKMPDLLERADIKKDSSLYIIDPNCYVWFPELKAIPSLQNSEGVSTYINAFQKKEKE</sequence>
<keyword evidence="6 8" id="KW-1133">Transmembrane helix</keyword>
<dbReference type="InterPro" id="IPR050297">
    <property type="entry name" value="LipidA_mod_glycosyltrf_83"/>
</dbReference>
<evidence type="ECO:0000256" key="7">
    <source>
        <dbReference type="ARBA" id="ARBA00023136"/>
    </source>
</evidence>
<dbReference type="OrthoDB" id="9809099at2"/>
<reference evidence="9 10" key="1">
    <citation type="submission" date="2018-10" db="EMBL/GenBank/DDBJ databases">
        <title>Genomic Encyclopedia of Archaeal and Bacterial Type Strains, Phase II (KMG-II): from individual species to whole genera.</title>
        <authorList>
            <person name="Goeker M."/>
        </authorList>
    </citation>
    <scope>NUCLEOTIDE SEQUENCE [LARGE SCALE GENOMIC DNA]</scope>
    <source>
        <strain evidence="9 10">DSM 23424</strain>
    </source>
</reference>
<dbReference type="EMBL" id="REFC01000011">
    <property type="protein sequence ID" value="RMA66229.1"/>
    <property type="molecule type" value="Genomic_DNA"/>
</dbReference>
<evidence type="ECO:0000256" key="5">
    <source>
        <dbReference type="ARBA" id="ARBA00022692"/>
    </source>
</evidence>
<feature type="transmembrane region" description="Helical" evidence="8">
    <location>
        <begin position="17"/>
        <end position="34"/>
    </location>
</feature>
<name>A0A3L9Z469_9FLAO</name>
<feature type="transmembrane region" description="Helical" evidence="8">
    <location>
        <begin position="103"/>
        <end position="121"/>
    </location>
</feature>
<dbReference type="PANTHER" id="PTHR33908:SF11">
    <property type="entry name" value="MEMBRANE PROTEIN"/>
    <property type="match status" value="1"/>
</dbReference>
<dbReference type="GO" id="GO:0009103">
    <property type="term" value="P:lipopolysaccharide biosynthetic process"/>
    <property type="evidence" value="ECO:0007669"/>
    <property type="project" value="UniProtKB-ARBA"/>
</dbReference>
<evidence type="ECO:0000256" key="4">
    <source>
        <dbReference type="ARBA" id="ARBA00022679"/>
    </source>
</evidence>
<feature type="transmembrane region" description="Helical" evidence="8">
    <location>
        <begin position="346"/>
        <end position="367"/>
    </location>
</feature>
<gene>
    <name evidence="9" type="ORF">BXY75_0649</name>
</gene>
<comment type="subcellular location">
    <subcellularLocation>
        <location evidence="1">Cell membrane</location>
        <topology evidence="1">Multi-pass membrane protein</topology>
    </subcellularLocation>
</comment>
<protein>
    <submittedName>
        <fullName evidence="9">4-amino-4-deoxy-L-arabinose transferase-like glycosyltransferase</fullName>
    </submittedName>
</protein>
<feature type="transmembrane region" description="Helical" evidence="8">
    <location>
        <begin position="299"/>
        <end position="315"/>
    </location>
</feature>
<keyword evidence="5 8" id="KW-0812">Transmembrane</keyword>
<dbReference type="RefSeq" id="WP_121906237.1">
    <property type="nucleotide sequence ID" value="NZ_REFC01000011.1"/>
</dbReference>
<feature type="transmembrane region" description="Helical" evidence="8">
    <location>
        <begin position="322"/>
        <end position="340"/>
    </location>
</feature>
<dbReference type="PANTHER" id="PTHR33908">
    <property type="entry name" value="MANNOSYLTRANSFERASE YKCB-RELATED"/>
    <property type="match status" value="1"/>
</dbReference>
<feature type="transmembrane region" description="Helical" evidence="8">
    <location>
        <begin position="202"/>
        <end position="219"/>
    </location>
</feature>
<dbReference type="GO" id="GO:0016763">
    <property type="term" value="F:pentosyltransferase activity"/>
    <property type="evidence" value="ECO:0007669"/>
    <property type="project" value="TreeGrafter"/>
</dbReference>
<evidence type="ECO:0000313" key="10">
    <source>
        <dbReference type="Proteomes" id="UP000271339"/>
    </source>
</evidence>
<comment type="caution">
    <text evidence="9">The sequence shown here is derived from an EMBL/GenBank/DDBJ whole genome shotgun (WGS) entry which is preliminary data.</text>
</comment>
<feature type="transmembrane region" description="Helical" evidence="8">
    <location>
        <begin position="231"/>
        <end position="251"/>
    </location>
</feature>
<evidence type="ECO:0000256" key="3">
    <source>
        <dbReference type="ARBA" id="ARBA00022676"/>
    </source>
</evidence>
<feature type="transmembrane region" description="Helical" evidence="8">
    <location>
        <begin position="133"/>
        <end position="150"/>
    </location>
</feature>
<keyword evidence="2" id="KW-1003">Cell membrane</keyword>
<keyword evidence="7 8" id="KW-0472">Membrane</keyword>
<dbReference type="Proteomes" id="UP000271339">
    <property type="component" value="Unassembled WGS sequence"/>
</dbReference>